<organism evidence="1 2">
    <name type="scientific">Persea americana</name>
    <name type="common">Avocado</name>
    <dbReference type="NCBI Taxonomy" id="3435"/>
    <lineage>
        <taxon>Eukaryota</taxon>
        <taxon>Viridiplantae</taxon>
        <taxon>Streptophyta</taxon>
        <taxon>Embryophyta</taxon>
        <taxon>Tracheophyta</taxon>
        <taxon>Spermatophyta</taxon>
        <taxon>Magnoliopsida</taxon>
        <taxon>Magnoliidae</taxon>
        <taxon>Laurales</taxon>
        <taxon>Lauraceae</taxon>
        <taxon>Persea</taxon>
    </lineage>
</organism>
<proteinExistence type="predicted"/>
<dbReference type="Proteomes" id="UP001234297">
    <property type="component" value="Chromosome 2"/>
</dbReference>
<gene>
    <name evidence="1" type="ORF">MRB53_005764</name>
</gene>
<accession>A0ACC2MF56</accession>
<sequence length="564" mass="63766">MEFRVPAFIRLLFTASRLTRNYMKISIIVTVYMLIVIGLYYVFRPDKAHTSSSFFTVVLDSGSTGTRVDVYEWSRNVRNSHDQPIMLRSLPNNSTRSPLRHDACQYHCMQTEPGLDKFVHNFSGISTALEPLLLWAELQIPPQRHKETPVFLLATAGLRRLPSEDADWIIENAMDVLMRHQFTYRRSWVRVLSGKEEAYYGWVALNCKLGRLGNSLEVPTLGVLDLGGSSLQVVIETGGSRDSQHFVQSKIGSAAHQLLAYSLPAFGLNAAFDRSIVMLRKDQLAEDSVNGLVQLRHPCLSSGFTQNYTCYGCWLNDINLQNVSVEQSKQSLQFYLIGDPDWERCKLLARAATVHPNNSDWLQLSADLDCNSQSSLPNSTDLLNLTARRPAIHFHALSGFFAVYNMLKINPEDSTAEFMLRGQQLCSRSWEDIKRNYRTRNYMEQSCFRVPYLLSLLQDGFCLNDSEITFGPGDISWTLGAALVEGEYLWSTKAESPTGSFILKKMKVVPCLLFLFALSLWCVAIIYCWKIKRSTALSTPISVRRAPAIGASFPSSLHPKRQLN</sequence>
<evidence type="ECO:0000313" key="2">
    <source>
        <dbReference type="Proteomes" id="UP001234297"/>
    </source>
</evidence>
<reference evidence="1 2" key="1">
    <citation type="journal article" date="2022" name="Hortic Res">
        <title>A haplotype resolved chromosomal level avocado genome allows analysis of novel avocado genes.</title>
        <authorList>
            <person name="Nath O."/>
            <person name="Fletcher S.J."/>
            <person name="Hayward A."/>
            <person name="Shaw L.M."/>
            <person name="Masouleh A.K."/>
            <person name="Furtado A."/>
            <person name="Henry R.J."/>
            <person name="Mitter N."/>
        </authorList>
    </citation>
    <scope>NUCLEOTIDE SEQUENCE [LARGE SCALE GENOMIC DNA]</scope>
    <source>
        <strain evidence="2">cv. Hass</strain>
    </source>
</reference>
<name>A0ACC2MF56_PERAE</name>
<evidence type="ECO:0000313" key="1">
    <source>
        <dbReference type="EMBL" id="KAJ8644016.1"/>
    </source>
</evidence>
<protein>
    <submittedName>
        <fullName evidence="1">Uncharacterized protein</fullName>
    </submittedName>
</protein>
<keyword evidence="2" id="KW-1185">Reference proteome</keyword>
<dbReference type="EMBL" id="CM056810">
    <property type="protein sequence ID" value="KAJ8644016.1"/>
    <property type="molecule type" value="Genomic_DNA"/>
</dbReference>
<comment type="caution">
    <text evidence="1">The sequence shown here is derived from an EMBL/GenBank/DDBJ whole genome shotgun (WGS) entry which is preliminary data.</text>
</comment>